<dbReference type="EMBL" id="JAGUCO010000053">
    <property type="protein sequence ID" value="MBS2101230.1"/>
    <property type="molecule type" value="Genomic_DNA"/>
</dbReference>
<sequence length="61" mass="6933">MIHSEQVGEDICDIWAVCKCGYDPTETNTLHRLEDVWGGTDDNNCRDAIDCTWNELLKCEG</sequence>
<keyword evidence="2" id="KW-1185">Reference proteome</keyword>
<protein>
    <submittedName>
        <fullName evidence="1">Uncharacterized protein</fullName>
    </submittedName>
</protein>
<proteinExistence type="predicted"/>
<accession>A0ABS5K2A4</accession>
<comment type="caution">
    <text evidence="1">The sequence shown here is derived from an EMBL/GenBank/DDBJ whole genome shotgun (WGS) entry which is preliminary data.</text>
</comment>
<reference evidence="1 2" key="1">
    <citation type="journal article" date="2015" name="Int. J. Syst. Evol. Microbiol.">
        <title>Carboxylicivirga linearis sp. nov., isolated from a sea cucumber culture pond.</title>
        <authorList>
            <person name="Wang F.Q."/>
            <person name="Zhou Y.X."/>
            <person name="Lin X.Z."/>
            <person name="Chen G.J."/>
            <person name="Du Z.J."/>
        </authorList>
    </citation>
    <scope>NUCLEOTIDE SEQUENCE [LARGE SCALE GENOMIC DNA]</scope>
    <source>
        <strain evidence="1 2">FB218</strain>
    </source>
</reference>
<name>A0ABS5K2A4_9BACT</name>
<dbReference type="Proteomes" id="UP000708576">
    <property type="component" value="Unassembled WGS sequence"/>
</dbReference>
<evidence type="ECO:0000313" key="1">
    <source>
        <dbReference type="EMBL" id="MBS2101230.1"/>
    </source>
</evidence>
<evidence type="ECO:0000313" key="2">
    <source>
        <dbReference type="Proteomes" id="UP000708576"/>
    </source>
</evidence>
<organism evidence="1 2">
    <name type="scientific">Carboxylicivirga linearis</name>
    <dbReference type="NCBI Taxonomy" id="1628157"/>
    <lineage>
        <taxon>Bacteria</taxon>
        <taxon>Pseudomonadati</taxon>
        <taxon>Bacteroidota</taxon>
        <taxon>Bacteroidia</taxon>
        <taxon>Marinilabiliales</taxon>
        <taxon>Marinilabiliaceae</taxon>
        <taxon>Carboxylicivirga</taxon>
    </lineage>
</organism>
<gene>
    <name evidence="1" type="ORF">KEM10_23290</name>
</gene>
<dbReference type="RefSeq" id="WP_212220617.1">
    <property type="nucleotide sequence ID" value="NZ_JAGUCO010000053.1"/>
</dbReference>